<gene>
    <name evidence="13" type="ORF">CCH79_00011132</name>
</gene>
<evidence type="ECO:0000313" key="14">
    <source>
        <dbReference type="Proteomes" id="UP000250572"/>
    </source>
</evidence>
<evidence type="ECO:0000256" key="2">
    <source>
        <dbReference type="ARBA" id="ARBA00022475"/>
    </source>
</evidence>
<dbReference type="InterPro" id="IPR036179">
    <property type="entry name" value="Ig-like_dom_sf"/>
</dbReference>
<accession>A0A315USR4</accession>
<dbReference type="AlphaFoldDB" id="A0A315USR4"/>
<dbReference type="GO" id="GO:0007166">
    <property type="term" value="P:cell surface receptor signaling pathway"/>
    <property type="evidence" value="ECO:0007669"/>
    <property type="project" value="TreeGrafter"/>
</dbReference>
<dbReference type="PROSITE" id="PS50835">
    <property type="entry name" value="IG_LIKE"/>
    <property type="match status" value="1"/>
</dbReference>
<feature type="domain" description="Ig-like" evidence="12">
    <location>
        <begin position="166"/>
        <end position="261"/>
    </location>
</feature>
<dbReference type="Proteomes" id="UP000250572">
    <property type="component" value="Unassembled WGS sequence"/>
</dbReference>
<dbReference type="InterPro" id="IPR007110">
    <property type="entry name" value="Ig-like_dom"/>
</dbReference>
<dbReference type="GO" id="GO:0031295">
    <property type="term" value="P:T cell costimulation"/>
    <property type="evidence" value="ECO:0007669"/>
    <property type="project" value="TreeGrafter"/>
</dbReference>
<dbReference type="SUPFAM" id="SSF48726">
    <property type="entry name" value="Immunoglobulin"/>
    <property type="match status" value="1"/>
</dbReference>
<dbReference type="InterPro" id="IPR051713">
    <property type="entry name" value="T-cell_Activation_Regulation"/>
</dbReference>
<keyword evidence="8" id="KW-0675">Receptor</keyword>
<keyword evidence="4" id="KW-0732">Signal</keyword>
<dbReference type="PANTHER" id="PTHR25466:SF2">
    <property type="entry name" value="T-LYMPHOCYTE ACTIVATION ANTIGEN CD86"/>
    <property type="match status" value="1"/>
</dbReference>
<dbReference type="GO" id="GO:0071222">
    <property type="term" value="P:cellular response to lipopolysaccharide"/>
    <property type="evidence" value="ECO:0007669"/>
    <property type="project" value="TreeGrafter"/>
</dbReference>
<proteinExistence type="predicted"/>
<evidence type="ECO:0000256" key="10">
    <source>
        <dbReference type="ARBA" id="ARBA00023319"/>
    </source>
</evidence>
<keyword evidence="7" id="KW-1015">Disulfide bond</keyword>
<keyword evidence="2" id="KW-1003">Cell membrane</keyword>
<evidence type="ECO:0000256" key="3">
    <source>
        <dbReference type="ARBA" id="ARBA00022692"/>
    </source>
</evidence>
<keyword evidence="5 11" id="KW-1133">Transmembrane helix</keyword>
<reference evidence="13 14" key="1">
    <citation type="journal article" date="2018" name="G3 (Bethesda)">
        <title>A High-Quality Reference Genome for the Invasive Mosquitofish Gambusia affinis Using a Chicago Library.</title>
        <authorList>
            <person name="Hoffberg S.L."/>
            <person name="Troendle N.J."/>
            <person name="Glenn T.C."/>
            <person name="Mahmud O."/>
            <person name="Louha S."/>
            <person name="Chalopin D."/>
            <person name="Bennetzen J.L."/>
            <person name="Mauricio R."/>
        </authorList>
    </citation>
    <scope>NUCLEOTIDE SEQUENCE [LARGE SCALE GENOMIC DNA]</scope>
    <source>
        <strain evidence="13">NE01/NJP1002.9</strain>
        <tissue evidence="13">Muscle</tissue>
    </source>
</reference>
<dbReference type="EMBL" id="NHOQ01002838">
    <property type="protein sequence ID" value="PWA14454.1"/>
    <property type="molecule type" value="Genomic_DNA"/>
</dbReference>
<comment type="caution">
    <text evidence="13">The sequence shown here is derived from an EMBL/GenBank/DDBJ whole genome shotgun (WGS) entry which is preliminary data.</text>
</comment>
<evidence type="ECO:0000313" key="13">
    <source>
        <dbReference type="EMBL" id="PWA14454.1"/>
    </source>
</evidence>
<evidence type="ECO:0000256" key="4">
    <source>
        <dbReference type="ARBA" id="ARBA00022729"/>
    </source>
</evidence>
<dbReference type="Pfam" id="PF08205">
    <property type="entry name" value="C2-set_2"/>
    <property type="match status" value="1"/>
</dbReference>
<keyword evidence="6 11" id="KW-0472">Membrane</keyword>
<evidence type="ECO:0000256" key="11">
    <source>
        <dbReference type="SAM" id="Phobius"/>
    </source>
</evidence>
<keyword evidence="9" id="KW-0325">Glycoprotein</keyword>
<evidence type="ECO:0000256" key="7">
    <source>
        <dbReference type="ARBA" id="ARBA00023157"/>
    </source>
</evidence>
<dbReference type="PANTHER" id="PTHR25466">
    <property type="entry name" value="T-LYMPHOCYTE ACTIVATION ANTIGEN"/>
    <property type="match status" value="1"/>
</dbReference>
<evidence type="ECO:0000256" key="6">
    <source>
        <dbReference type="ARBA" id="ARBA00023136"/>
    </source>
</evidence>
<dbReference type="GO" id="GO:0009897">
    <property type="term" value="C:external side of plasma membrane"/>
    <property type="evidence" value="ECO:0007669"/>
    <property type="project" value="TreeGrafter"/>
</dbReference>
<keyword evidence="10" id="KW-0393">Immunoglobulin domain</keyword>
<feature type="transmembrane region" description="Helical" evidence="11">
    <location>
        <begin position="277"/>
        <end position="300"/>
    </location>
</feature>
<dbReference type="GO" id="GO:0042102">
    <property type="term" value="P:positive regulation of T cell proliferation"/>
    <property type="evidence" value="ECO:0007669"/>
    <property type="project" value="TreeGrafter"/>
</dbReference>
<sequence length="363" mass="40342">MTERVERCAYGWALDEECVNNGRVSLFPTEKPDAVGARSAVFVCAPVRQGRRDAGGTAARRGAAALLQQRGCILGEVGKPVLLPCHPNLGRLLNFSVEWRNHDKAVFRSQWDGEGNVETWSVNYARIPTDAATTGNFSLELPSAQPKHDGSRYSLFLLSGENQSAPLCTRCLRVAASFRIPEVRKEESSYLCLSWGGFPQPVVYWLIDDSRQPPGGSVRTRAQALPDSHLYNVTSQLTANVSKDNSVSCTVKNPSTNETLTVKLGTSSSGSRASQGMWIFSTVLCVVVAIMVLAGIYYQIHLDRISKRRKEYEEPRRGRRYQYKQATEEMMPEPKETDFVVLHMKAGSESELPFLRCCKRTTG</sequence>
<keyword evidence="3 11" id="KW-0812">Transmembrane</keyword>
<protein>
    <recommendedName>
        <fullName evidence="12">Ig-like domain-containing protein</fullName>
    </recommendedName>
</protein>
<dbReference type="Gene3D" id="2.60.40.10">
    <property type="entry name" value="Immunoglobulins"/>
    <property type="match status" value="2"/>
</dbReference>
<evidence type="ECO:0000256" key="8">
    <source>
        <dbReference type="ARBA" id="ARBA00023170"/>
    </source>
</evidence>
<evidence type="ECO:0000256" key="5">
    <source>
        <dbReference type="ARBA" id="ARBA00022989"/>
    </source>
</evidence>
<evidence type="ECO:0000256" key="1">
    <source>
        <dbReference type="ARBA" id="ARBA00004251"/>
    </source>
</evidence>
<dbReference type="GO" id="GO:0006955">
    <property type="term" value="P:immune response"/>
    <property type="evidence" value="ECO:0007669"/>
    <property type="project" value="TreeGrafter"/>
</dbReference>
<keyword evidence="14" id="KW-1185">Reference proteome</keyword>
<comment type="subcellular location">
    <subcellularLocation>
        <location evidence="1">Cell membrane</location>
        <topology evidence="1">Single-pass type I membrane protein</topology>
    </subcellularLocation>
</comment>
<evidence type="ECO:0000259" key="12">
    <source>
        <dbReference type="PROSITE" id="PS50835"/>
    </source>
</evidence>
<name>A0A315USR4_GAMAF</name>
<dbReference type="GO" id="GO:0042130">
    <property type="term" value="P:negative regulation of T cell proliferation"/>
    <property type="evidence" value="ECO:0007669"/>
    <property type="project" value="TreeGrafter"/>
</dbReference>
<dbReference type="InterPro" id="IPR013162">
    <property type="entry name" value="CD80_C2-set"/>
</dbReference>
<dbReference type="InterPro" id="IPR013783">
    <property type="entry name" value="Ig-like_fold"/>
</dbReference>
<evidence type="ECO:0000256" key="9">
    <source>
        <dbReference type="ARBA" id="ARBA00023180"/>
    </source>
</evidence>
<organism evidence="13 14">
    <name type="scientific">Gambusia affinis</name>
    <name type="common">Western mosquitofish</name>
    <name type="synonym">Heterandria affinis</name>
    <dbReference type="NCBI Taxonomy" id="33528"/>
    <lineage>
        <taxon>Eukaryota</taxon>
        <taxon>Metazoa</taxon>
        <taxon>Chordata</taxon>
        <taxon>Craniata</taxon>
        <taxon>Vertebrata</taxon>
        <taxon>Euteleostomi</taxon>
        <taxon>Actinopterygii</taxon>
        <taxon>Neopterygii</taxon>
        <taxon>Teleostei</taxon>
        <taxon>Neoteleostei</taxon>
        <taxon>Acanthomorphata</taxon>
        <taxon>Ovalentaria</taxon>
        <taxon>Atherinomorphae</taxon>
        <taxon>Cyprinodontiformes</taxon>
        <taxon>Poeciliidae</taxon>
        <taxon>Poeciliinae</taxon>
        <taxon>Gambusia</taxon>
    </lineage>
</organism>